<dbReference type="CDD" id="cd13854">
    <property type="entry name" value="CuRO_1_MaLCC_like"/>
    <property type="match status" value="1"/>
</dbReference>
<feature type="region of interest" description="Disordered" evidence="5">
    <location>
        <begin position="516"/>
        <end position="548"/>
    </location>
</feature>
<dbReference type="SUPFAM" id="SSF49503">
    <property type="entry name" value="Cupredoxins"/>
    <property type="match status" value="3"/>
</dbReference>
<evidence type="ECO:0000256" key="2">
    <source>
        <dbReference type="ARBA" id="ARBA00022723"/>
    </source>
</evidence>
<dbReference type="FunFam" id="2.60.40.420:FF:000021">
    <property type="entry name" value="Extracellular dihydrogeodin oxidase/laccase"/>
    <property type="match status" value="1"/>
</dbReference>
<dbReference type="GO" id="GO:0005507">
    <property type="term" value="F:copper ion binding"/>
    <property type="evidence" value="ECO:0007669"/>
    <property type="project" value="InterPro"/>
</dbReference>
<evidence type="ECO:0000313" key="9">
    <source>
        <dbReference type="EMBL" id="TKA31646.1"/>
    </source>
</evidence>
<dbReference type="InterPro" id="IPR045087">
    <property type="entry name" value="Cu-oxidase_fam"/>
</dbReference>
<dbReference type="Pfam" id="PF00394">
    <property type="entry name" value="Cu-oxidase"/>
    <property type="match status" value="1"/>
</dbReference>
<sequence>MHGHVYAVGIALALNAAHASRDIFGFVNEAVNNTLSILGTPQHENLADFLGGPTPQGSPWGSHTAKDTNCYNWTPNTGVTRYFDWYVSGTKCAPDGVELDCILVNGQFPGPTIEANWGDEIEIKVTNNYEHEGTSLHWHGLLQKKTPWMDGVPGFEQCPIAPGSSLTYRFQADLYGSSWWHAHYGSQFASGVVGPMIIHGPKNADYDYDVGPIMVSDWYHQFYNETIEKLFTKLPDVYIPRSDNNLINGKNRFDCEDTSLPCEPNAPLASFNFQSGKKHRMRFINPSAAAVEKITLDGHKFTVIANDFVPIEPYETDVLTLAVGQRTDAIVEATGDPTNAVWLRAYKICWPTNGHNEVKAAIFYEDADRSQAPTSQPGPNAYDLYCGNDPLEKTQPYYAIDPGEPETTEIIPLEFRPNATGLFQGEGAEGSNLLWYMANRTFYVNYNDPMLFEAKLGNIDFPYLRNAHNYGTNSSVRFVVENTGYQPHPMHLHGHNMFVLAEGPCVSNMTVFGNERGNTPHATGNANGTVSSSHSSGHNLPPRSADSTTTMPSYGSCWDGYITNPSNPQRRDVQMLLPGHYIVIQWNQDNPGVWPFHCHIAWHLGAGFVWTVIEQPERIQEYMPIPYIMAQTCRDWWAWTGENVVPQIDDGL</sequence>
<keyword evidence="2" id="KW-0479">Metal-binding</keyword>
<proteinExistence type="inferred from homology"/>
<comment type="caution">
    <text evidence="9">The sequence shown here is derived from an EMBL/GenBank/DDBJ whole genome shotgun (WGS) entry which is preliminary data.</text>
</comment>
<dbReference type="InterPro" id="IPR001117">
    <property type="entry name" value="Cu-oxidase_2nd"/>
</dbReference>
<evidence type="ECO:0000259" key="7">
    <source>
        <dbReference type="Pfam" id="PF07731"/>
    </source>
</evidence>
<dbReference type="PANTHER" id="PTHR11709:SF145">
    <property type="entry name" value="LCC1"/>
    <property type="match status" value="1"/>
</dbReference>
<dbReference type="AlphaFoldDB" id="A0A4U0UB04"/>
<name>A0A4U0UB04_9PEZI</name>
<accession>A0A4U0UB04</accession>
<dbReference type="Pfam" id="PF07731">
    <property type="entry name" value="Cu-oxidase_2"/>
    <property type="match status" value="1"/>
</dbReference>
<evidence type="ECO:0000259" key="8">
    <source>
        <dbReference type="Pfam" id="PF07732"/>
    </source>
</evidence>
<feature type="domain" description="Plastocyanin-like" evidence="8">
    <location>
        <begin position="90"/>
        <end position="202"/>
    </location>
</feature>
<keyword evidence="4" id="KW-0186">Copper</keyword>
<feature type="domain" description="Plastocyanin-like" evidence="6">
    <location>
        <begin position="212"/>
        <end position="363"/>
    </location>
</feature>
<dbReference type="Pfam" id="PF07732">
    <property type="entry name" value="Cu-oxidase_3"/>
    <property type="match status" value="1"/>
</dbReference>
<dbReference type="Proteomes" id="UP000308549">
    <property type="component" value="Unassembled WGS sequence"/>
</dbReference>
<dbReference type="InterPro" id="IPR011706">
    <property type="entry name" value="Cu-oxidase_C"/>
</dbReference>
<dbReference type="Gene3D" id="2.60.40.420">
    <property type="entry name" value="Cupredoxins - blue copper proteins"/>
    <property type="match status" value="3"/>
</dbReference>
<dbReference type="InterPro" id="IPR008972">
    <property type="entry name" value="Cupredoxin"/>
</dbReference>
<gene>
    <name evidence="9" type="ORF">B0A50_01723</name>
</gene>
<evidence type="ECO:0000256" key="3">
    <source>
        <dbReference type="ARBA" id="ARBA00023002"/>
    </source>
</evidence>
<dbReference type="GO" id="GO:0016491">
    <property type="term" value="F:oxidoreductase activity"/>
    <property type="evidence" value="ECO:0007669"/>
    <property type="project" value="UniProtKB-KW"/>
</dbReference>
<evidence type="ECO:0000259" key="6">
    <source>
        <dbReference type="Pfam" id="PF00394"/>
    </source>
</evidence>
<reference evidence="9 10" key="1">
    <citation type="submission" date="2017-03" db="EMBL/GenBank/DDBJ databases">
        <title>Genomes of endolithic fungi from Antarctica.</title>
        <authorList>
            <person name="Coleine C."/>
            <person name="Masonjones S."/>
            <person name="Stajich J.E."/>
        </authorList>
    </citation>
    <scope>NUCLEOTIDE SEQUENCE [LARGE SCALE GENOMIC DNA]</scope>
    <source>
        <strain evidence="9 10">CCFEE 6315</strain>
    </source>
</reference>
<dbReference type="PANTHER" id="PTHR11709">
    <property type="entry name" value="MULTI-COPPER OXIDASE"/>
    <property type="match status" value="1"/>
</dbReference>
<evidence type="ECO:0000256" key="5">
    <source>
        <dbReference type="SAM" id="MobiDB-lite"/>
    </source>
</evidence>
<evidence type="ECO:0000313" key="10">
    <source>
        <dbReference type="Proteomes" id="UP000308549"/>
    </source>
</evidence>
<dbReference type="OrthoDB" id="2121828at2759"/>
<comment type="similarity">
    <text evidence="1">Belongs to the multicopper oxidase family.</text>
</comment>
<evidence type="ECO:0000256" key="1">
    <source>
        <dbReference type="ARBA" id="ARBA00010609"/>
    </source>
</evidence>
<dbReference type="CDD" id="cd13901">
    <property type="entry name" value="CuRO_3_MaLCC_like"/>
    <property type="match status" value="1"/>
</dbReference>
<dbReference type="EMBL" id="NAJL01000007">
    <property type="protein sequence ID" value="TKA31646.1"/>
    <property type="molecule type" value="Genomic_DNA"/>
</dbReference>
<feature type="domain" description="Plastocyanin-like" evidence="7">
    <location>
        <begin position="457"/>
        <end position="617"/>
    </location>
</feature>
<dbReference type="InterPro" id="IPR011707">
    <property type="entry name" value="Cu-oxidase-like_N"/>
</dbReference>
<feature type="compositionally biased region" description="Polar residues" evidence="5">
    <location>
        <begin position="516"/>
        <end position="538"/>
    </location>
</feature>
<evidence type="ECO:0008006" key="11">
    <source>
        <dbReference type="Google" id="ProtNLM"/>
    </source>
</evidence>
<organism evidence="9 10">
    <name type="scientific">Salinomyces thailandicus</name>
    <dbReference type="NCBI Taxonomy" id="706561"/>
    <lineage>
        <taxon>Eukaryota</taxon>
        <taxon>Fungi</taxon>
        <taxon>Dikarya</taxon>
        <taxon>Ascomycota</taxon>
        <taxon>Pezizomycotina</taxon>
        <taxon>Dothideomycetes</taxon>
        <taxon>Dothideomycetidae</taxon>
        <taxon>Mycosphaerellales</taxon>
        <taxon>Teratosphaeriaceae</taxon>
        <taxon>Salinomyces</taxon>
    </lineage>
</organism>
<keyword evidence="10" id="KW-1185">Reference proteome</keyword>
<evidence type="ECO:0000256" key="4">
    <source>
        <dbReference type="ARBA" id="ARBA00023008"/>
    </source>
</evidence>
<protein>
    <recommendedName>
        <fullName evidence="11">Laccase</fullName>
    </recommendedName>
</protein>
<keyword evidence="3" id="KW-0560">Oxidoreductase</keyword>